<dbReference type="OrthoDB" id="9917970at2"/>
<dbReference type="EMBL" id="FQWF01000001">
    <property type="protein sequence ID" value="SHF91336.1"/>
    <property type="molecule type" value="Genomic_DNA"/>
</dbReference>
<dbReference type="AlphaFoldDB" id="A0A1M5FIL9"/>
<evidence type="ECO:0000313" key="2">
    <source>
        <dbReference type="Proteomes" id="UP000184020"/>
    </source>
</evidence>
<reference evidence="2" key="1">
    <citation type="submission" date="2016-11" db="EMBL/GenBank/DDBJ databases">
        <authorList>
            <person name="Varghese N."/>
            <person name="Submissions S."/>
        </authorList>
    </citation>
    <scope>NUCLEOTIDE SEQUENCE [LARGE SCALE GENOMIC DNA]</scope>
    <source>
        <strain evidence="2">DSM 17659</strain>
    </source>
</reference>
<dbReference type="STRING" id="229205.SAMN05444372_101149"/>
<dbReference type="RefSeq" id="WP_073016213.1">
    <property type="nucleotide sequence ID" value="NZ_FQWF01000001.1"/>
</dbReference>
<name>A0A1M5FIL9_9FLAO</name>
<sequence>MNELEQLSYERFKNFNPKLTIRMYNYLKGNGSLWKVLCGIGVKIQWENEVLEEVWWLKNGDLYKDGEIYKNRFNLSSIIGMEW</sequence>
<accession>A0A1M5FIL9</accession>
<gene>
    <name evidence="1" type="ORF">SAMN05444372_101149</name>
</gene>
<organism evidence="1 2">
    <name type="scientific">Flavobacterium micromati</name>
    <dbReference type="NCBI Taxonomy" id="229205"/>
    <lineage>
        <taxon>Bacteria</taxon>
        <taxon>Pseudomonadati</taxon>
        <taxon>Bacteroidota</taxon>
        <taxon>Flavobacteriia</taxon>
        <taxon>Flavobacteriales</taxon>
        <taxon>Flavobacteriaceae</taxon>
        <taxon>Flavobacterium</taxon>
    </lineage>
</organism>
<evidence type="ECO:0000313" key="1">
    <source>
        <dbReference type="EMBL" id="SHF91336.1"/>
    </source>
</evidence>
<dbReference type="Proteomes" id="UP000184020">
    <property type="component" value="Unassembled WGS sequence"/>
</dbReference>
<protein>
    <submittedName>
        <fullName evidence="1">Uncharacterized protein</fullName>
    </submittedName>
</protein>
<keyword evidence="2" id="KW-1185">Reference proteome</keyword>
<proteinExistence type="predicted"/>